<dbReference type="RefSeq" id="WP_170920438.1">
    <property type="nucleotide sequence ID" value="NZ_FWXF01000007.1"/>
</dbReference>
<dbReference type="Pfam" id="PF12697">
    <property type="entry name" value="Abhydrolase_6"/>
    <property type="match status" value="1"/>
</dbReference>
<dbReference type="AlphaFoldDB" id="A0A1W1XH48"/>
<dbReference type="Proteomes" id="UP000192783">
    <property type="component" value="Unassembled WGS sequence"/>
</dbReference>
<keyword evidence="1" id="KW-0812">Transmembrane</keyword>
<dbReference type="EMBL" id="FWXF01000007">
    <property type="protein sequence ID" value="SMC22838.1"/>
    <property type="molecule type" value="Genomic_DNA"/>
</dbReference>
<gene>
    <name evidence="3" type="ORF">SAMN02746041_01570</name>
</gene>
<evidence type="ECO:0000313" key="3">
    <source>
        <dbReference type="EMBL" id="SMC22838.1"/>
    </source>
</evidence>
<dbReference type="GO" id="GO:0016787">
    <property type="term" value="F:hydrolase activity"/>
    <property type="evidence" value="ECO:0007669"/>
    <property type="project" value="UniProtKB-KW"/>
</dbReference>
<proteinExistence type="predicted"/>
<evidence type="ECO:0000313" key="4">
    <source>
        <dbReference type="Proteomes" id="UP000192783"/>
    </source>
</evidence>
<keyword evidence="1" id="KW-1133">Transmembrane helix</keyword>
<evidence type="ECO:0000259" key="2">
    <source>
        <dbReference type="Pfam" id="PF12697"/>
    </source>
</evidence>
<dbReference type="InterPro" id="IPR000073">
    <property type="entry name" value="AB_hydrolase_1"/>
</dbReference>
<accession>A0A1W1XH48</accession>
<keyword evidence="1" id="KW-0472">Membrane</keyword>
<keyword evidence="3" id="KW-0378">Hydrolase</keyword>
<reference evidence="3 4" key="1">
    <citation type="submission" date="2017-04" db="EMBL/GenBank/DDBJ databases">
        <authorList>
            <person name="Afonso C.L."/>
            <person name="Miller P.J."/>
            <person name="Scott M.A."/>
            <person name="Spackman E."/>
            <person name="Goraichik I."/>
            <person name="Dimitrov K.M."/>
            <person name="Suarez D.L."/>
            <person name="Swayne D.E."/>
        </authorList>
    </citation>
    <scope>NUCLEOTIDE SEQUENCE [LARGE SCALE GENOMIC DNA]</scope>
    <source>
        <strain evidence="3 4">DSM 13146</strain>
    </source>
</reference>
<name>A0A1W1XH48_9BACT</name>
<feature type="transmembrane region" description="Helical" evidence="1">
    <location>
        <begin position="46"/>
        <end position="70"/>
    </location>
</feature>
<protein>
    <submittedName>
        <fullName evidence="3">Alpha/beta hydrolase family protein</fullName>
    </submittedName>
</protein>
<feature type="domain" description="AB hydrolase-1" evidence="2">
    <location>
        <begin position="88"/>
        <end position="262"/>
    </location>
</feature>
<dbReference type="SUPFAM" id="SSF53474">
    <property type="entry name" value="alpha/beta-Hydrolases"/>
    <property type="match status" value="1"/>
</dbReference>
<dbReference type="Gene3D" id="3.40.50.1820">
    <property type="entry name" value="alpha/beta hydrolase"/>
    <property type="match status" value="1"/>
</dbReference>
<evidence type="ECO:0000256" key="1">
    <source>
        <dbReference type="SAM" id="Phobius"/>
    </source>
</evidence>
<dbReference type="PANTHER" id="PTHR37946:SF1">
    <property type="entry name" value="SLL1969 PROTEIN"/>
    <property type="match status" value="1"/>
</dbReference>
<dbReference type="InterPro" id="IPR029058">
    <property type="entry name" value="AB_hydrolase_fold"/>
</dbReference>
<dbReference type="PANTHER" id="PTHR37946">
    <property type="entry name" value="SLL1969 PROTEIN"/>
    <property type="match status" value="1"/>
</dbReference>
<keyword evidence="4" id="KW-1185">Reference proteome</keyword>
<dbReference type="STRING" id="1121390.SAMN02746041_01570"/>
<sequence>MFFGLVILSLFLGASCLTYLLYWYDTANGAGLERLRHLSGGHPGRWILTGILTGTMAQILLVLAFPTAWFGKKHSRPKLDPEASEPVIFLVHGLYHNRSAWWLLRRRLVRAGFRDVVTFEYSSWKRDFQGIAAQLIQSVQQVHTQAPQRPLVLVGHSLGGLLCRAAARRLSGLPIGGIVTLGSPHQGSRLAVFAFGRLGRSLRYRGPLIQGLQGDDPSVPYPRIALASPVDNMVLPMEALVPVDDHWQLEWTQPVSHVAMLYHPGVLSRVLASIDHCRKPEKES</sequence>
<organism evidence="3 4">
    <name type="scientific">Desulfacinum hydrothermale DSM 13146</name>
    <dbReference type="NCBI Taxonomy" id="1121390"/>
    <lineage>
        <taxon>Bacteria</taxon>
        <taxon>Pseudomonadati</taxon>
        <taxon>Thermodesulfobacteriota</taxon>
        <taxon>Syntrophobacteria</taxon>
        <taxon>Syntrophobacterales</taxon>
        <taxon>Syntrophobacteraceae</taxon>
        <taxon>Desulfacinum</taxon>
    </lineage>
</organism>